<dbReference type="Gene3D" id="1.10.3480.10">
    <property type="entry name" value="TorD-like"/>
    <property type="match status" value="1"/>
</dbReference>
<evidence type="ECO:0000313" key="5">
    <source>
        <dbReference type="Proteomes" id="UP000030905"/>
    </source>
</evidence>
<dbReference type="InterPro" id="IPR020945">
    <property type="entry name" value="DMSO/NO3_reduct_chaperone"/>
</dbReference>
<reference evidence="3" key="2">
    <citation type="submission" date="2015-10" db="EMBL/GenBank/DDBJ databases">
        <title>Improved Draft Genome Sequence of Clostridium pasteurianum Strain ATCC 6013 (DSM 525) Using a Hybrid Next-Generation Sequencing Approach.</title>
        <authorList>
            <person name="Pyne M.E."/>
            <person name="Utturkar S.M."/>
            <person name="Brown S.D."/>
            <person name="Moo-Young M."/>
            <person name="Chung D.A."/>
            <person name="Chou P.C."/>
        </authorList>
    </citation>
    <scope>NUCLEOTIDE SEQUENCE</scope>
    <source>
        <strain evidence="3">ATCC 6013</strain>
    </source>
</reference>
<dbReference type="PANTHER" id="PTHR34227:SF1">
    <property type="entry name" value="DIMETHYL SULFOXIDE REDUCTASE CHAPERONE-RELATED"/>
    <property type="match status" value="1"/>
</dbReference>
<reference evidence="3 4" key="3">
    <citation type="journal article" name="Genome Announc.">
        <title>Improved Draft Genome Sequence of Clostridium pasteurianum Strain ATCC 6013 (DSM 525) Using a Hybrid Next-Generation Sequencing Approach.</title>
        <authorList>
            <person name="Pyne M.E."/>
            <person name="Utturkar S."/>
            <person name="Brown S.D."/>
            <person name="Moo-Young M."/>
            <person name="Chung D.A."/>
            <person name="Chou C.P."/>
        </authorList>
    </citation>
    <scope>NUCLEOTIDE SEQUENCE [LARGE SCALE GENOMIC DNA]</scope>
    <source>
        <strain evidence="3 4">ATCC 6013</strain>
    </source>
</reference>
<dbReference type="KEGG" id="cpae:CPAST_c03830"/>
<keyword evidence="5" id="KW-1185">Reference proteome</keyword>
<evidence type="ECO:0000313" key="4">
    <source>
        <dbReference type="Proteomes" id="UP000028042"/>
    </source>
</evidence>
<accession>A0A0H3J3J5</accession>
<evidence type="ECO:0000313" key="2">
    <source>
        <dbReference type="EMBL" id="AJA50471.1"/>
    </source>
</evidence>
<keyword evidence="1" id="KW-0143">Chaperone</keyword>
<sequence length="203" mass="23689">MDTVKDFMTKRQAIYALLSALYRGDLNKVLEVSKEVPVFKDFLIEKGYGRDITEEIKNSRKSFIEDYESLFLGPSHILAPPWESVYENNDRLLFGKSELQVRRFYRKFGLDVSVRVAADHLAFELAFISRLCSVVDYEDLKTVKKNVRAQIDFITKHLLSWTPKWNQDVSENSSTGFWRDISEIMVKSFKEDLVELKARSKCL</sequence>
<dbReference type="Pfam" id="PF02613">
    <property type="entry name" value="Nitrate_red_del"/>
    <property type="match status" value="1"/>
</dbReference>
<dbReference type="PANTHER" id="PTHR34227">
    <property type="entry name" value="CHAPERONE PROTEIN YCDY"/>
    <property type="match status" value="1"/>
</dbReference>
<protein>
    <submittedName>
        <fullName evidence="3">TorD-like chaperone</fullName>
    </submittedName>
</protein>
<dbReference type="KEGG" id="cpat:CLPA_c03830"/>
<dbReference type="PATRIC" id="fig|1262449.3.peg.275"/>
<dbReference type="EMBL" id="JPGY02000001">
    <property type="protein sequence ID" value="KRU13517.1"/>
    <property type="molecule type" value="Genomic_DNA"/>
</dbReference>
<dbReference type="AlphaFoldDB" id="A0A0H3J3J5"/>
<dbReference type="EMBL" id="CP009268">
    <property type="protein sequence ID" value="AJA50471.1"/>
    <property type="molecule type" value="Genomic_DNA"/>
</dbReference>
<dbReference type="GeneID" id="93072625"/>
<evidence type="ECO:0000256" key="1">
    <source>
        <dbReference type="ARBA" id="ARBA00023186"/>
    </source>
</evidence>
<evidence type="ECO:0000313" key="3">
    <source>
        <dbReference type="EMBL" id="KRU13517.1"/>
    </source>
</evidence>
<dbReference type="RefSeq" id="WP_003441053.1">
    <property type="nucleotide sequence ID" value="NZ_CP013018.1"/>
</dbReference>
<dbReference type="Proteomes" id="UP000030905">
    <property type="component" value="Chromosome"/>
</dbReference>
<dbReference type="InterPro" id="IPR050289">
    <property type="entry name" value="TorD/DmsD_chaperones"/>
</dbReference>
<gene>
    <name evidence="2" type="ORF">CLPA_c03830</name>
    <name evidence="3" type="ORF">CP6013_02765</name>
</gene>
<dbReference type="SUPFAM" id="SSF89155">
    <property type="entry name" value="TorD-like"/>
    <property type="match status" value="1"/>
</dbReference>
<proteinExistence type="predicted"/>
<dbReference type="Proteomes" id="UP000028042">
    <property type="component" value="Unassembled WGS sequence"/>
</dbReference>
<dbReference type="InterPro" id="IPR036411">
    <property type="entry name" value="TorD-like_sf"/>
</dbReference>
<organism evidence="2 5">
    <name type="scientific">Clostridium pasteurianum DSM 525 = ATCC 6013</name>
    <dbReference type="NCBI Taxonomy" id="1262449"/>
    <lineage>
        <taxon>Bacteria</taxon>
        <taxon>Bacillati</taxon>
        <taxon>Bacillota</taxon>
        <taxon>Clostridia</taxon>
        <taxon>Eubacteriales</taxon>
        <taxon>Clostridiaceae</taxon>
        <taxon>Clostridium</taxon>
    </lineage>
</organism>
<name>A0A0H3J3J5_CLOPA</name>
<dbReference type="eggNOG" id="COG3381">
    <property type="taxonomic scope" value="Bacteria"/>
</dbReference>
<reference evidence="2 5" key="1">
    <citation type="journal article" date="2015" name="Genome Announc.">
        <title>Complete Genome Sequence of the Nitrogen-Fixing and Solvent-Producing Clostridium pasteurianum DSM 525.</title>
        <authorList>
            <person name="Poehlein A."/>
            <person name="Grosse-Honebrink A."/>
            <person name="Zhang Y."/>
            <person name="Minton N.P."/>
            <person name="Daniel R."/>
        </authorList>
    </citation>
    <scope>NUCLEOTIDE SEQUENCE [LARGE SCALE GENOMIC DNA]</scope>
    <source>
        <strain evidence="2">DSM 525</strain>
        <strain evidence="5">DSM 525 / ATCC 6013</strain>
    </source>
</reference>